<dbReference type="CDD" id="cd02616">
    <property type="entry name" value="HAD_PPase"/>
    <property type="match status" value="1"/>
</dbReference>
<evidence type="ECO:0000256" key="2">
    <source>
        <dbReference type="ARBA" id="ARBA00022842"/>
    </source>
</evidence>
<dbReference type="GO" id="GO:0008967">
    <property type="term" value="F:phosphoglycolate phosphatase activity"/>
    <property type="evidence" value="ECO:0007669"/>
    <property type="project" value="TreeGrafter"/>
</dbReference>
<dbReference type="InterPro" id="IPR036412">
    <property type="entry name" value="HAD-like_sf"/>
</dbReference>
<dbReference type="PRINTS" id="PR00413">
    <property type="entry name" value="HADHALOGNASE"/>
</dbReference>
<reference evidence="4" key="1">
    <citation type="submission" date="2016-10" db="EMBL/GenBank/DDBJ databases">
        <authorList>
            <person name="Varghese N."/>
            <person name="Submissions S."/>
        </authorList>
    </citation>
    <scope>NUCLEOTIDE SEQUENCE [LARGE SCALE GENOMIC DNA]</scope>
    <source>
        <strain evidence="4">DSM 22530</strain>
    </source>
</reference>
<dbReference type="PANTHER" id="PTHR43434:SF26">
    <property type="entry name" value="PYROPHOSPHATASE PPAX"/>
    <property type="match status" value="1"/>
</dbReference>
<gene>
    <name evidence="3" type="ORF">SAMN05216238_106171</name>
</gene>
<dbReference type="Pfam" id="PF13419">
    <property type="entry name" value="HAD_2"/>
    <property type="match status" value="1"/>
</dbReference>
<dbReference type="SFLD" id="SFLDG01129">
    <property type="entry name" value="C1.5:_HAD__Beta-PGM__Phosphata"/>
    <property type="match status" value="1"/>
</dbReference>
<dbReference type="NCBIfam" id="TIGR01509">
    <property type="entry name" value="HAD-SF-IA-v3"/>
    <property type="match status" value="1"/>
</dbReference>
<sequence length="211" mass="23263">MNIHTILFDLDGTLIDTNELIIASFIHTFNQYGKHITREQAIEFIGPPLKESLSIADPEMADDMIETYRQHNVTNHDDYVTAFPNVSSTLKELLNRNIQLGVVTTKMRGTVEMGLQTTGLNNYFDTIVTLDDVTYAKPHPEPVVKAMTSLGASPETTLMVGDNSHDIEAGHNAGVKTAGVAWSLKGKETLLTYKPSYMLDDMHDLLGIAGV</sequence>
<organism evidence="3 4">
    <name type="scientific">Lentibacillus persicus</name>
    <dbReference type="NCBI Taxonomy" id="640948"/>
    <lineage>
        <taxon>Bacteria</taxon>
        <taxon>Bacillati</taxon>
        <taxon>Bacillota</taxon>
        <taxon>Bacilli</taxon>
        <taxon>Bacillales</taxon>
        <taxon>Bacillaceae</taxon>
        <taxon>Lentibacillus</taxon>
    </lineage>
</organism>
<dbReference type="Gene3D" id="1.10.150.240">
    <property type="entry name" value="Putative phosphatase, domain 2"/>
    <property type="match status" value="1"/>
</dbReference>
<dbReference type="InterPro" id="IPR050155">
    <property type="entry name" value="HAD-like_hydrolase_sf"/>
</dbReference>
<dbReference type="RefSeq" id="WP_090084928.1">
    <property type="nucleotide sequence ID" value="NZ_FOMR01000006.1"/>
</dbReference>
<dbReference type="EMBL" id="FOMR01000006">
    <property type="protein sequence ID" value="SFD96267.1"/>
    <property type="molecule type" value="Genomic_DNA"/>
</dbReference>
<dbReference type="AlphaFoldDB" id="A0A1I1WM65"/>
<keyword evidence="4" id="KW-1185">Reference proteome</keyword>
<dbReference type="InterPro" id="IPR023198">
    <property type="entry name" value="PGP-like_dom2"/>
</dbReference>
<dbReference type="InterPro" id="IPR006439">
    <property type="entry name" value="HAD-SF_hydro_IA"/>
</dbReference>
<dbReference type="STRING" id="640948.SAMN05216238_106171"/>
<proteinExistence type="predicted"/>
<dbReference type="InterPro" id="IPR041492">
    <property type="entry name" value="HAD_2"/>
</dbReference>
<protein>
    <submittedName>
        <fullName evidence="3">Pyrophosphatase PpaX</fullName>
    </submittedName>
</protein>
<dbReference type="PANTHER" id="PTHR43434">
    <property type="entry name" value="PHOSPHOGLYCOLATE PHOSPHATASE"/>
    <property type="match status" value="1"/>
</dbReference>
<evidence type="ECO:0000313" key="3">
    <source>
        <dbReference type="EMBL" id="SFD96267.1"/>
    </source>
</evidence>
<evidence type="ECO:0000313" key="4">
    <source>
        <dbReference type="Proteomes" id="UP000199474"/>
    </source>
</evidence>
<dbReference type="Gene3D" id="3.40.50.1000">
    <property type="entry name" value="HAD superfamily/HAD-like"/>
    <property type="match status" value="1"/>
</dbReference>
<name>A0A1I1WM65_9BACI</name>
<accession>A0A1I1WM65</accession>
<dbReference type="GO" id="GO:0005829">
    <property type="term" value="C:cytosol"/>
    <property type="evidence" value="ECO:0007669"/>
    <property type="project" value="TreeGrafter"/>
</dbReference>
<dbReference type="SFLD" id="SFLDG01135">
    <property type="entry name" value="C1.5.6:_HAD__Beta-PGM__Phospha"/>
    <property type="match status" value="1"/>
</dbReference>
<keyword evidence="1" id="KW-0378">Hydrolase</keyword>
<dbReference type="NCBIfam" id="NF009804">
    <property type="entry name" value="PRK13288.1"/>
    <property type="match status" value="1"/>
</dbReference>
<dbReference type="InterPro" id="IPR023214">
    <property type="entry name" value="HAD_sf"/>
</dbReference>
<dbReference type="SFLD" id="SFLDS00003">
    <property type="entry name" value="Haloacid_Dehalogenase"/>
    <property type="match status" value="1"/>
</dbReference>
<dbReference type="Proteomes" id="UP000199474">
    <property type="component" value="Unassembled WGS sequence"/>
</dbReference>
<dbReference type="SUPFAM" id="SSF56784">
    <property type="entry name" value="HAD-like"/>
    <property type="match status" value="1"/>
</dbReference>
<dbReference type="GO" id="GO:0006281">
    <property type="term" value="P:DNA repair"/>
    <property type="evidence" value="ECO:0007669"/>
    <property type="project" value="TreeGrafter"/>
</dbReference>
<keyword evidence="2" id="KW-0460">Magnesium</keyword>
<dbReference type="NCBIfam" id="TIGR01549">
    <property type="entry name" value="HAD-SF-IA-v1"/>
    <property type="match status" value="1"/>
</dbReference>
<dbReference type="OrthoDB" id="9807630at2"/>
<dbReference type="FunFam" id="3.40.50.1000:FF:000022">
    <property type="entry name" value="Phosphoglycolate phosphatase"/>
    <property type="match status" value="1"/>
</dbReference>
<evidence type="ECO:0000256" key="1">
    <source>
        <dbReference type="ARBA" id="ARBA00022801"/>
    </source>
</evidence>